<proteinExistence type="predicted"/>
<accession>A0A9X3YNX8</accession>
<comment type="caution">
    <text evidence="1">The sequence shown here is derived from an EMBL/GenBank/DDBJ whole genome shotgun (WGS) entry which is preliminary data.</text>
</comment>
<keyword evidence="2" id="KW-1185">Reference proteome</keyword>
<reference evidence="1" key="1">
    <citation type="submission" date="2023-02" db="EMBL/GenBank/DDBJ databases">
        <title>Tahibacter soli sp. nov. isolated from soil.</title>
        <authorList>
            <person name="Baek J.H."/>
            <person name="Lee J.K."/>
            <person name="Choi D.G."/>
            <person name="Jeon C.O."/>
        </authorList>
    </citation>
    <scope>NUCLEOTIDE SEQUENCE</scope>
    <source>
        <strain evidence="1">BL</strain>
    </source>
</reference>
<name>A0A9X3YNX8_9GAMM</name>
<dbReference type="AlphaFoldDB" id="A0A9X3YNX8"/>
<organism evidence="1 2">
    <name type="scientific">Tahibacter soli</name>
    <dbReference type="NCBI Taxonomy" id="2983605"/>
    <lineage>
        <taxon>Bacteria</taxon>
        <taxon>Pseudomonadati</taxon>
        <taxon>Pseudomonadota</taxon>
        <taxon>Gammaproteobacteria</taxon>
        <taxon>Lysobacterales</taxon>
        <taxon>Rhodanobacteraceae</taxon>
        <taxon>Tahibacter</taxon>
    </lineage>
</organism>
<evidence type="ECO:0000313" key="2">
    <source>
        <dbReference type="Proteomes" id="UP001139971"/>
    </source>
</evidence>
<dbReference type="Proteomes" id="UP001139971">
    <property type="component" value="Unassembled WGS sequence"/>
</dbReference>
<dbReference type="RefSeq" id="WP_263540979.1">
    <property type="nucleotide sequence ID" value="NZ_JAOVZO020000019.1"/>
</dbReference>
<sequence length="40" mass="4918">MSKAYRRYPVRRARSVRADAARLFARRDWLAPARRRRMRA</sequence>
<evidence type="ECO:0000313" key="1">
    <source>
        <dbReference type="EMBL" id="MDC8014780.1"/>
    </source>
</evidence>
<protein>
    <submittedName>
        <fullName evidence="1">Uncharacterized protein</fullName>
    </submittedName>
</protein>
<gene>
    <name evidence="1" type="ORF">OD750_019725</name>
</gene>
<dbReference type="EMBL" id="JAOVZO020000019">
    <property type="protein sequence ID" value="MDC8014780.1"/>
    <property type="molecule type" value="Genomic_DNA"/>
</dbReference>